<sequence>MLGDAFPLSNRVGLEVCDDAIKSAHTLGDVSTLGNTGIVLSIFEKGNLGYVEMDRSSGQHTDLPLEVRRDLVERASTGGVP</sequence>
<organism evidence="1 2">
    <name type="scientific">Ilex paraguariensis</name>
    <name type="common">yerba mate</name>
    <dbReference type="NCBI Taxonomy" id="185542"/>
    <lineage>
        <taxon>Eukaryota</taxon>
        <taxon>Viridiplantae</taxon>
        <taxon>Streptophyta</taxon>
        <taxon>Embryophyta</taxon>
        <taxon>Tracheophyta</taxon>
        <taxon>Spermatophyta</taxon>
        <taxon>Magnoliopsida</taxon>
        <taxon>eudicotyledons</taxon>
        <taxon>Gunneridae</taxon>
        <taxon>Pentapetalae</taxon>
        <taxon>asterids</taxon>
        <taxon>campanulids</taxon>
        <taxon>Aquifoliales</taxon>
        <taxon>Aquifoliaceae</taxon>
        <taxon>Ilex</taxon>
    </lineage>
</organism>
<evidence type="ECO:0000313" key="1">
    <source>
        <dbReference type="EMBL" id="CAK9139377.1"/>
    </source>
</evidence>
<dbReference type="Proteomes" id="UP001642360">
    <property type="component" value="Unassembled WGS sequence"/>
</dbReference>
<name>A0ABC8RBD1_9AQUA</name>
<keyword evidence="2" id="KW-1185">Reference proteome</keyword>
<dbReference type="EMBL" id="CAUOFW020000959">
    <property type="protein sequence ID" value="CAK9139377.1"/>
    <property type="molecule type" value="Genomic_DNA"/>
</dbReference>
<protein>
    <recommendedName>
        <fullName evidence="3">DUF4926 domain-containing protein</fullName>
    </recommendedName>
</protein>
<proteinExistence type="predicted"/>
<evidence type="ECO:0000313" key="2">
    <source>
        <dbReference type="Proteomes" id="UP001642360"/>
    </source>
</evidence>
<dbReference type="AlphaFoldDB" id="A0ABC8RBD1"/>
<evidence type="ECO:0008006" key="3">
    <source>
        <dbReference type="Google" id="ProtNLM"/>
    </source>
</evidence>
<comment type="caution">
    <text evidence="1">The sequence shown here is derived from an EMBL/GenBank/DDBJ whole genome shotgun (WGS) entry which is preliminary data.</text>
</comment>
<accession>A0ABC8RBD1</accession>
<reference evidence="1 2" key="1">
    <citation type="submission" date="2024-02" db="EMBL/GenBank/DDBJ databases">
        <authorList>
            <person name="Vignale AGUSTIN F."/>
            <person name="Sosa J E."/>
            <person name="Modenutti C."/>
        </authorList>
    </citation>
    <scope>NUCLEOTIDE SEQUENCE [LARGE SCALE GENOMIC DNA]</scope>
</reference>
<gene>
    <name evidence="1" type="ORF">ILEXP_LOCUS6769</name>
</gene>